<protein>
    <submittedName>
        <fullName evidence="1">Uncharacterized protein</fullName>
    </submittedName>
</protein>
<accession>A0ACD3AB44</accession>
<gene>
    <name evidence="1" type="ORF">BDN72DRAFT_848196</name>
</gene>
<dbReference type="EMBL" id="ML208549">
    <property type="protein sequence ID" value="TFK62942.1"/>
    <property type="molecule type" value="Genomic_DNA"/>
</dbReference>
<evidence type="ECO:0000313" key="1">
    <source>
        <dbReference type="EMBL" id="TFK62942.1"/>
    </source>
</evidence>
<dbReference type="Proteomes" id="UP000308600">
    <property type="component" value="Unassembled WGS sequence"/>
</dbReference>
<organism evidence="1 2">
    <name type="scientific">Pluteus cervinus</name>
    <dbReference type="NCBI Taxonomy" id="181527"/>
    <lineage>
        <taxon>Eukaryota</taxon>
        <taxon>Fungi</taxon>
        <taxon>Dikarya</taxon>
        <taxon>Basidiomycota</taxon>
        <taxon>Agaricomycotina</taxon>
        <taxon>Agaricomycetes</taxon>
        <taxon>Agaricomycetidae</taxon>
        <taxon>Agaricales</taxon>
        <taxon>Pluteineae</taxon>
        <taxon>Pluteaceae</taxon>
        <taxon>Pluteus</taxon>
    </lineage>
</organism>
<evidence type="ECO:0000313" key="2">
    <source>
        <dbReference type="Proteomes" id="UP000308600"/>
    </source>
</evidence>
<keyword evidence="2" id="KW-1185">Reference proteome</keyword>
<sequence length="156" mass="18228">MHVADSARYQIDEEGALGYAKLFPGGGHLTYLDSASTNIEGQPPYQYTNKTILEPFILTMFHQLKCLEIYHGEYRRRFDMKSKPPPSRLVTHCLNYLRQTILCRMDLTLESVRSKRAQSDREYERVCRDWTKVYEAAEKNYAAYQRLCRSTGVECN</sequence>
<name>A0ACD3AB44_9AGAR</name>
<proteinExistence type="predicted"/>
<reference evidence="1 2" key="1">
    <citation type="journal article" date="2019" name="Nat. Ecol. Evol.">
        <title>Megaphylogeny resolves global patterns of mushroom evolution.</title>
        <authorList>
            <person name="Varga T."/>
            <person name="Krizsan K."/>
            <person name="Foldi C."/>
            <person name="Dima B."/>
            <person name="Sanchez-Garcia M."/>
            <person name="Sanchez-Ramirez S."/>
            <person name="Szollosi G.J."/>
            <person name="Szarkandi J.G."/>
            <person name="Papp V."/>
            <person name="Albert L."/>
            <person name="Andreopoulos W."/>
            <person name="Angelini C."/>
            <person name="Antonin V."/>
            <person name="Barry K.W."/>
            <person name="Bougher N.L."/>
            <person name="Buchanan P."/>
            <person name="Buyck B."/>
            <person name="Bense V."/>
            <person name="Catcheside P."/>
            <person name="Chovatia M."/>
            <person name="Cooper J."/>
            <person name="Damon W."/>
            <person name="Desjardin D."/>
            <person name="Finy P."/>
            <person name="Geml J."/>
            <person name="Haridas S."/>
            <person name="Hughes K."/>
            <person name="Justo A."/>
            <person name="Karasinski D."/>
            <person name="Kautmanova I."/>
            <person name="Kiss B."/>
            <person name="Kocsube S."/>
            <person name="Kotiranta H."/>
            <person name="LaButti K.M."/>
            <person name="Lechner B.E."/>
            <person name="Liimatainen K."/>
            <person name="Lipzen A."/>
            <person name="Lukacs Z."/>
            <person name="Mihaltcheva S."/>
            <person name="Morgado L.N."/>
            <person name="Niskanen T."/>
            <person name="Noordeloos M.E."/>
            <person name="Ohm R.A."/>
            <person name="Ortiz-Santana B."/>
            <person name="Ovrebo C."/>
            <person name="Racz N."/>
            <person name="Riley R."/>
            <person name="Savchenko A."/>
            <person name="Shiryaev A."/>
            <person name="Soop K."/>
            <person name="Spirin V."/>
            <person name="Szebenyi C."/>
            <person name="Tomsovsky M."/>
            <person name="Tulloss R.E."/>
            <person name="Uehling J."/>
            <person name="Grigoriev I.V."/>
            <person name="Vagvolgyi C."/>
            <person name="Papp T."/>
            <person name="Martin F.M."/>
            <person name="Miettinen O."/>
            <person name="Hibbett D.S."/>
            <person name="Nagy L.G."/>
        </authorList>
    </citation>
    <scope>NUCLEOTIDE SEQUENCE [LARGE SCALE GENOMIC DNA]</scope>
    <source>
        <strain evidence="1 2">NL-1719</strain>
    </source>
</reference>